<comment type="caution">
    <text evidence="1">The sequence shown here is derived from an EMBL/GenBank/DDBJ whole genome shotgun (WGS) entry which is preliminary data.</text>
</comment>
<dbReference type="RefSeq" id="WP_098386548.1">
    <property type="nucleotide sequence ID" value="NZ_NTXK01000050.1"/>
</dbReference>
<protein>
    <submittedName>
        <fullName evidence="1">ABC transporter permease</fullName>
    </submittedName>
</protein>
<organism evidence="1 2">
    <name type="scientific">Bacillus cereus</name>
    <dbReference type="NCBI Taxonomy" id="1396"/>
    <lineage>
        <taxon>Bacteria</taxon>
        <taxon>Bacillati</taxon>
        <taxon>Bacillota</taxon>
        <taxon>Bacilli</taxon>
        <taxon>Bacillales</taxon>
        <taxon>Bacillaceae</taxon>
        <taxon>Bacillus</taxon>
        <taxon>Bacillus cereus group</taxon>
    </lineage>
</organism>
<reference evidence="1 2" key="1">
    <citation type="submission" date="2017-09" db="EMBL/GenBank/DDBJ databases">
        <title>Large-scale bioinformatics analysis of Bacillus genomes uncovers conserved roles of natural products in bacterial physiology.</title>
        <authorList>
            <consortium name="Agbiome Team Llc"/>
            <person name="Bleich R.M."/>
            <person name="Grubbs K.J."/>
            <person name="Santa Maria K.C."/>
            <person name="Allen S.E."/>
            <person name="Farag S."/>
            <person name="Shank E.A."/>
            <person name="Bowers A."/>
        </authorList>
    </citation>
    <scope>NUCLEOTIDE SEQUENCE [LARGE SCALE GENOMIC DNA]</scope>
    <source>
        <strain evidence="1 2">AFS050027</strain>
    </source>
</reference>
<name>A0A2B9PF38_BACCE</name>
<evidence type="ECO:0000313" key="1">
    <source>
        <dbReference type="EMBL" id="PGO20631.1"/>
    </source>
</evidence>
<dbReference type="AlphaFoldDB" id="A0A2B9PF38"/>
<sequence length="243" mass="28103">MQSIIKSELIKFKGSKLIYITTALQLIPILLVFFIYAVNPKYSITETGWGEYYKTIYMFFNIMTGTAIFYIFAGYIFAREYQEGTNIILFTSPIPKLKFYCGKLLIVFSFIVFTMVILLFLPFFLGMLITDLPFTYGLFIQQLKIVSLMAIMHFCLIPIASFFAIKWKSFLSVVLLMCIVLFLNLILVNVPGNVLYPWVVPLIFSPHEGIGRTFINYPIGIYSISFIFVVGLILSIYEYRKVR</sequence>
<dbReference type="EMBL" id="NUIL01000079">
    <property type="protein sequence ID" value="PGO20631.1"/>
    <property type="molecule type" value="Genomic_DNA"/>
</dbReference>
<proteinExistence type="predicted"/>
<gene>
    <name evidence="1" type="ORF">CN984_29620</name>
</gene>
<accession>A0A2B9PF38</accession>
<dbReference type="Pfam" id="PF12730">
    <property type="entry name" value="ABC2_membrane_4"/>
    <property type="match status" value="1"/>
</dbReference>
<evidence type="ECO:0000313" key="2">
    <source>
        <dbReference type="Proteomes" id="UP000223777"/>
    </source>
</evidence>
<dbReference type="Proteomes" id="UP000223777">
    <property type="component" value="Unassembled WGS sequence"/>
</dbReference>